<gene>
    <name evidence="2" type="ORF">TIFTF001_023141</name>
</gene>
<keyword evidence="3" id="KW-1185">Reference proteome</keyword>
<accession>A0AA88AWK8</accession>
<evidence type="ECO:0000256" key="1">
    <source>
        <dbReference type="SAM" id="MobiDB-lite"/>
    </source>
</evidence>
<name>A0AA88AWK8_FICCA</name>
<feature type="region of interest" description="Disordered" evidence="1">
    <location>
        <begin position="1"/>
        <end position="20"/>
    </location>
</feature>
<sequence length="57" mass="6544">MVRSLTITSGHRREGRERDCSDLRRQLVEEEDGRDLQFLISDANSSSQDYQACRVAS</sequence>
<dbReference type="EMBL" id="BTGU01000049">
    <property type="protein sequence ID" value="GMN54016.1"/>
    <property type="molecule type" value="Genomic_DNA"/>
</dbReference>
<feature type="compositionally biased region" description="Basic and acidic residues" evidence="1">
    <location>
        <begin position="11"/>
        <end position="20"/>
    </location>
</feature>
<reference evidence="2" key="1">
    <citation type="submission" date="2023-07" db="EMBL/GenBank/DDBJ databases">
        <title>draft genome sequence of fig (Ficus carica).</title>
        <authorList>
            <person name="Takahashi T."/>
            <person name="Nishimura K."/>
        </authorList>
    </citation>
    <scope>NUCLEOTIDE SEQUENCE</scope>
</reference>
<dbReference type="Gramene" id="FCD_00020432-RA">
    <property type="protein sequence ID" value="FCD_00020432-RA:cds"/>
    <property type="gene ID" value="FCD_00020432"/>
</dbReference>
<comment type="caution">
    <text evidence="2">The sequence shown here is derived from an EMBL/GenBank/DDBJ whole genome shotgun (WGS) entry which is preliminary data.</text>
</comment>
<protein>
    <submittedName>
        <fullName evidence="2">Uncharacterized protein</fullName>
    </submittedName>
</protein>
<dbReference type="Proteomes" id="UP001187192">
    <property type="component" value="Unassembled WGS sequence"/>
</dbReference>
<evidence type="ECO:0000313" key="3">
    <source>
        <dbReference type="Proteomes" id="UP001187192"/>
    </source>
</evidence>
<evidence type="ECO:0000313" key="2">
    <source>
        <dbReference type="EMBL" id="GMN54016.1"/>
    </source>
</evidence>
<dbReference type="AlphaFoldDB" id="A0AA88AWK8"/>
<organism evidence="2 3">
    <name type="scientific">Ficus carica</name>
    <name type="common">Common fig</name>
    <dbReference type="NCBI Taxonomy" id="3494"/>
    <lineage>
        <taxon>Eukaryota</taxon>
        <taxon>Viridiplantae</taxon>
        <taxon>Streptophyta</taxon>
        <taxon>Embryophyta</taxon>
        <taxon>Tracheophyta</taxon>
        <taxon>Spermatophyta</taxon>
        <taxon>Magnoliopsida</taxon>
        <taxon>eudicotyledons</taxon>
        <taxon>Gunneridae</taxon>
        <taxon>Pentapetalae</taxon>
        <taxon>rosids</taxon>
        <taxon>fabids</taxon>
        <taxon>Rosales</taxon>
        <taxon>Moraceae</taxon>
        <taxon>Ficeae</taxon>
        <taxon>Ficus</taxon>
    </lineage>
</organism>
<proteinExistence type="predicted"/>